<proteinExistence type="predicted"/>
<organism evidence="3 4">
    <name type="scientific">Streptomyces colonosanans</name>
    <dbReference type="NCBI Taxonomy" id="1428652"/>
    <lineage>
        <taxon>Bacteria</taxon>
        <taxon>Bacillati</taxon>
        <taxon>Actinomycetota</taxon>
        <taxon>Actinomycetes</taxon>
        <taxon>Kitasatosporales</taxon>
        <taxon>Streptomycetaceae</taxon>
        <taxon>Streptomyces</taxon>
    </lineage>
</organism>
<evidence type="ECO:0000313" key="3">
    <source>
        <dbReference type="EMBL" id="OIJ87915.1"/>
    </source>
</evidence>
<dbReference type="AlphaFoldDB" id="A0A1S2P3A5"/>
<evidence type="ECO:0000256" key="1">
    <source>
        <dbReference type="SAM" id="Coils"/>
    </source>
</evidence>
<feature type="coiled-coil region" evidence="1">
    <location>
        <begin position="58"/>
        <end position="85"/>
    </location>
</feature>
<keyword evidence="4" id="KW-1185">Reference proteome</keyword>
<evidence type="ECO:0000313" key="4">
    <source>
        <dbReference type="Proteomes" id="UP000179935"/>
    </source>
</evidence>
<dbReference type="EMBL" id="MLYP01000061">
    <property type="protein sequence ID" value="OIJ87915.1"/>
    <property type="molecule type" value="Genomic_DNA"/>
</dbReference>
<keyword evidence="1" id="KW-0175">Coiled coil</keyword>
<comment type="caution">
    <text evidence="3">The sequence shown here is derived from an EMBL/GenBank/DDBJ whole genome shotgun (WGS) entry which is preliminary data.</text>
</comment>
<name>A0A1S2P3A5_9ACTN</name>
<feature type="region of interest" description="Disordered" evidence="2">
    <location>
        <begin position="102"/>
        <end position="122"/>
    </location>
</feature>
<dbReference type="STRING" id="1428652.BIV24_24045"/>
<evidence type="ECO:0000256" key="2">
    <source>
        <dbReference type="SAM" id="MobiDB-lite"/>
    </source>
</evidence>
<gene>
    <name evidence="3" type="ORF">BIV24_24045</name>
</gene>
<protein>
    <submittedName>
        <fullName evidence="3">Uncharacterized protein</fullName>
    </submittedName>
</protein>
<reference evidence="3 4" key="1">
    <citation type="submission" date="2016-10" db="EMBL/GenBank/DDBJ databases">
        <title>Genome sequence of Streptomyces sp. MUSC 93.</title>
        <authorList>
            <person name="Lee L.-H."/>
            <person name="Ser H.-L."/>
            <person name="Law J.W.-F."/>
        </authorList>
    </citation>
    <scope>NUCLEOTIDE SEQUENCE [LARGE SCALE GENOMIC DNA]</scope>
    <source>
        <strain evidence="3 4">MUSC 93</strain>
    </source>
</reference>
<sequence length="122" mass="13425">MDRLLAGRPTASDGALTVVALAAEAGVHRMALQKRHADLKHEFYERVRTETKQPPESEKRLRRTVSDLKETVAAQKAEITALRHQVTQLALANAVLTRQGHNLRESPAEAPGNVVPLHPKGE</sequence>
<dbReference type="Proteomes" id="UP000179935">
    <property type="component" value="Unassembled WGS sequence"/>
</dbReference>
<accession>A0A1S2P3A5</accession>